<dbReference type="InterPro" id="IPR010195">
    <property type="entry name" value="Uncharacterised_peroxidase-rel"/>
</dbReference>
<dbReference type="Proteomes" id="UP000297540">
    <property type="component" value="Unassembled WGS sequence"/>
</dbReference>
<dbReference type="PANTHER" id="PTHR35446:SF2">
    <property type="entry name" value="CARBOXYMUCONOLACTONE DECARBOXYLASE-LIKE DOMAIN-CONTAINING PROTEIN"/>
    <property type="match status" value="1"/>
</dbReference>
<evidence type="ECO:0000313" key="2">
    <source>
        <dbReference type="EMBL" id="TFF35784.1"/>
    </source>
</evidence>
<dbReference type="GO" id="GO:0051920">
    <property type="term" value="F:peroxiredoxin activity"/>
    <property type="evidence" value="ECO:0007669"/>
    <property type="project" value="InterPro"/>
</dbReference>
<dbReference type="OrthoDB" id="9808310at2"/>
<name>A0A4Y8SBH1_9SPHI</name>
<dbReference type="Pfam" id="PF02627">
    <property type="entry name" value="CMD"/>
    <property type="match status" value="1"/>
</dbReference>
<protein>
    <submittedName>
        <fullName evidence="2">Carboxymuconolactone decarboxylase</fullName>
    </submittedName>
</protein>
<dbReference type="InterPro" id="IPR004675">
    <property type="entry name" value="AhpD_core"/>
</dbReference>
<sequence length="188" mass="20157">MPYIALEDHLPGITGLLEYSKGTAQPIRELTQFLLRGPSTLTEAERELIATVVSYGNQCAFCTTAHTAAADLLAGETETAASVKQNIETAPVSEKMKALLTIASQTRESGRAVTTEAVERAKAAGASDVEIHDTVLIAALFCLYNRYVDGLATSLPAEAGYYDVLAGRLVNHGYTRLPQGYDHLKKAV</sequence>
<dbReference type="SUPFAM" id="SSF69118">
    <property type="entry name" value="AhpD-like"/>
    <property type="match status" value="1"/>
</dbReference>
<dbReference type="InterPro" id="IPR029032">
    <property type="entry name" value="AhpD-like"/>
</dbReference>
<dbReference type="InterPro" id="IPR003779">
    <property type="entry name" value="CMD-like"/>
</dbReference>
<accession>A0A4Y8SBH1</accession>
<keyword evidence="3" id="KW-1185">Reference proteome</keyword>
<dbReference type="AlphaFoldDB" id="A0A4Y8SBH1"/>
<dbReference type="PANTHER" id="PTHR35446">
    <property type="entry name" value="SI:CH211-175M2.5"/>
    <property type="match status" value="1"/>
</dbReference>
<dbReference type="NCBIfam" id="TIGR01926">
    <property type="entry name" value="peroxid_rel"/>
    <property type="match status" value="1"/>
</dbReference>
<comment type="caution">
    <text evidence="2">The sequence shown here is derived from an EMBL/GenBank/DDBJ whole genome shotgun (WGS) entry which is preliminary data.</text>
</comment>
<evidence type="ECO:0000313" key="3">
    <source>
        <dbReference type="Proteomes" id="UP000297540"/>
    </source>
</evidence>
<feature type="domain" description="Carboxymuconolactone decarboxylase-like" evidence="1">
    <location>
        <begin position="29"/>
        <end position="78"/>
    </location>
</feature>
<gene>
    <name evidence="2" type="ORF">E2R66_17865</name>
</gene>
<dbReference type="NCBIfam" id="TIGR00778">
    <property type="entry name" value="ahpD_dom"/>
    <property type="match status" value="1"/>
</dbReference>
<evidence type="ECO:0000259" key="1">
    <source>
        <dbReference type="Pfam" id="PF02627"/>
    </source>
</evidence>
<organism evidence="2 3">
    <name type="scientific">Mucilaginibacter psychrotolerans</name>
    <dbReference type="NCBI Taxonomy" id="1524096"/>
    <lineage>
        <taxon>Bacteria</taxon>
        <taxon>Pseudomonadati</taxon>
        <taxon>Bacteroidota</taxon>
        <taxon>Sphingobacteriia</taxon>
        <taxon>Sphingobacteriales</taxon>
        <taxon>Sphingobacteriaceae</taxon>
        <taxon>Mucilaginibacter</taxon>
    </lineage>
</organism>
<dbReference type="EMBL" id="SOZE01000019">
    <property type="protein sequence ID" value="TFF35784.1"/>
    <property type="molecule type" value="Genomic_DNA"/>
</dbReference>
<reference evidence="2 3" key="1">
    <citation type="journal article" date="2017" name="Int. J. Syst. Evol. Microbiol.">
        <title>Mucilaginibacterpsychrotolerans sp. nov., isolated from peatlands.</title>
        <authorList>
            <person name="Deng Y."/>
            <person name="Shen L."/>
            <person name="Xu B."/>
            <person name="Liu Y."/>
            <person name="Gu Z."/>
            <person name="Liu H."/>
            <person name="Zhou Y."/>
        </authorList>
    </citation>
    <scope>NUCLEOTIDE SEQUENCE [LARGE SCALE GENOMIC DNA]</scope>
    <source>
        <strain evidence="2 3">NH7-4</strain>
    </source>
</reference>
<dbReference type="Gene3D" id="1.20.1290.10">
    <property type="entry name" value="AhpD-like"/>
    <property type="match status" value="1"/>
</dbReference>
<proteinExistence type="predicted"/>
<dbReference type="RefSeq" id="WP_133233042.1">
    <property type="nucleotide sequence ID" value="NZ_SOZE01000019.1"/>
</dbReference>